<keyword evidence="3" id="KW-0238">DNA-binding</keyword>
<keyword evidence="2" id="KW-0805">Transcription regulation</keyword>
<dbReference type="Proteomes" id="UP000087171">
    <property type="component" value="Chromosome Ca7"/>
</dbReference>
<protein>
    <submittedName>
        <fullName evidence="9">Ethylene-responsive transcription factor CRF1-like</fullName>
    </submittedName>
</protein>
<dbReference type="AlphaFoldDB" id="A0A1S2YUU7"/>
<dbReference type="Pfam" id="PF00847">
    <property type="entry name" value="AP2"/>
    <property type="match status" value="1"/>
</dbReference>
<dbReference type="GO" id="GO:0005634">
    <property type="term" value="C:nucleus"/>
    <property type="evidence" value="ECO:0007669"/>
    <property type="project" value="UniProtKB-SubCell"/>
</dbReference>
<organism evidence="8 9">
    <name type="scientific">Cicer arietinum</name>
    <name type="common">Chickpea</name>
    <name type="synonym">Garbanzo</name>
    <dbReference type="NCBI Taxonomy" id="3827"/>
    <lineage>
        <taxon>Eukaryota</taxon>
        <taxon>Viridiplantae</taxon>
        <taxon>Streptophyta</taxon>
        <taxon>Embryophyta</taxon>
        <taxon>Tracheophyta</taxon>
        <taxon>Spermatophyta</taxon>
        <taxon>Magnoliopsida</taxon>
        <taxon>eudicotyledons</taxon>
        <taxon>Gunneridae</taxon>
        <taxon>Pentapetalae</taxon>
        <taxon>rosids</taxon>
        <taxon>fabids</taxon>
        <taxon>Fabales</taxon>
        <taxon>Fabaceae</taxon>
        <taxon>Papilionoideae</taxon>
        <taxon>50 kb inversion clade</taxon>
        <taxon>NPAAA clade</taxon>
        <taxon>Hologalegina</taxon>
        <taxon>IRL clade</taxon>
        <taxon>Cicereae</taxon>
        <taxon>Cicer</taxon>
    </lineage>
</organism>
<dbReference type="Gene3D" id="3.30.730.10">
    <property type="entry name" value="AP2/ERF domain"/>
    <property type="match status" value="1"/>
</dbReference>
<dbReference type="PROSITE" id="PS51032">
    <property type="entry name" value="AP2_ERF"/>
    <property type="match status" value="1"/>
</dbReference>
<dbReference type="OrthoDB" id="610645at2759"/>
<dbReference type="GeneID" id="101501547"/>
<evidence type="ECO:0000256" key="6">
    <source>
        <dbReference type="SAM" id="MobiDB-lite"/>
    </source>
</evidence>
<gene>
    <name evidence="9" type="primary">LOC101501547</name>
</gene>
<accession>A0A1S2YUU7</accession>
<dbReference type="SUPFAM" id="SSF54171">
    <property type="entry name" value="DNA-binding domain"/>
    <property type="match status" value="1"/>
</dbReference>
<keyword evidence="8" id="KW-1185">Reference proteome</keyword>
<keyword evidence="4" id="KW-0804">Transcription</keyword>
<dbReference type="InterPro" id="IPR036955">
    <property type="entry name" value="AP2/ERF_dom_sf"/>
</dbReference>
<feature type="compositionally biased region" description="Basic and acidic residues" evidence="6">
    <location>
        <begin position="76"/>
        <end position="92"/>
    </location>
</feature>
<evidence type="ECO:0000256" key="4">
    <source>
        <dbReference type="ARBA" id="ARBA00023163"/>
    </source>
</evidence>
<evidence type="ECO:0000256" key="5">
    <source>
        <dbReference type="ARBA" id="ARBA00023242"/>
    </source>
</evidence>
<dbReference type="GO" id="GO:0003677">
    <property type="term" value="F:DNA binding"/>
    <property type="evidence" value="ECO:0007669"/>
    <property type="project" value="UniProtKB-KW"/>
</dbReference>
<dbReference type="FunFam" id="3.30.730.10:FF:000001">
    <property type="entry name" value="Ethylene-responsive transcription factor 2"/>
    <property type="match status" value="1"/>
</dbReference>
<dbReference type="PRINTS" id="PR00367">
    <property type="entry name" value="ETHRSPELEMNT"/>
</dbReference>
<dbReference type="SMART" id="SM00380">
    <property type="entry name" value="AP2"/>
    <property type="match status" value="1"/>
</dbReference>
<keyword evidence="5" id="KW-0539">Nucleus</keyword>
<evidence type="ECO:0000259" key="7">
    <source>
        <dbReference type="PROSITE" id="PS51032"/>
    </source>
</evidence>
<dbReference type="PaxDb" id="3827-XP_004510277.1"/>
<comment type="subcellular location">
    <subcellularLocation>
        <location evidence="1">Nucleus</location>
    </subcellularLocation>
</comment>
<evidence type="ECO:0000256" key="1">
    <source>
        <dbReference type="ARBA" id="ARBA00004123"/>
    </source>
</evidence>
<dbReference type="CDD" id="cd00018">
    <property type="entry name" value="AP2"/>
    <property type="match status" value="1"/>
</dbReference>
<dbReference type="InterPro" id="IPR001471">
    <property type="entry name" value="AP2/ERF_dom"/>
</dbReference>
<dbReference type="PANTHER" id="PTHR31194:SF218">
    <property type="entry name" value="AP2_ERF DOMAIN-CONTAINING PROTEIN"/>
    <property type="match status" value="1"/>
</dbReference>
<reference evidence="8" key="1">
    <citation type="journal article" date="2013" name="Nat. Biotechnol.">
        <title>Draft genome sequence of chickpea (Cicer arietinum) provides a resource for trait improvement.</title>
        <authorList>
            <person name="Varshney R.K."/>
            <person name="Song C."/>
            <person name="Saxena R.K."/>
            <person name="Azam S."/>
            <person name="Yu S."/>
            <person name="Sharpe A.G."/>
            <person name="Cannon S."/>
            <person name="Baek J."/>
            <person name="Rosen B.D."/>
            <person name="Tar'an B."/>
            <person name="Millan T."/>
            <person name="Zhang X."/>
            <person name="Ramsay L.D."/>
            <person name="Iwata A."/>
            <person name="Wang Y."/>
            <person name="Nelson W."/>
            <person name="Farmer A.D."/>
            <person name="Gaur P.M."/>
            <person name="Soderlund C."/>
            <person name="Penmetsa R.V."/>
            <person name="Xu C."/>
            <person name="Bharti A.K."/>
            <person name="He W."/>
            <person name="Winter P."/>
            <person name="Zhao S."/>
            <person name="Hane J.K."/>
            <person name="Carrasquilla-Garcia N."/>
            <person name="Condie J.A."/>
            <person name="Upadhyaya H.D."/>
            <person name="Luo M.C."/>
            <person name="Thudi M."/>
            <person name="Gowda C.L."/>
            <person name="Singh N.P."/>
            <person name="Lichtenzveig J."/>
            <person name="Gali K.K."/>
            <person name="Rubio J."/>
            <person name="Nadarajan N."/>
            <person name="Dolezel J."/>
            <person name="Bansal K.C."/>
            <person name="Xu X."/>
            <person name="Edwards D."/>
            <person name="Zhang G."/>
            <person name="Kahl G."/>
            <person name="Gil J."/>
            <person name="Singh K.B."/>
            <person name="Datta S.K."/>
            <person name="Jackson S.A."/>
            <person name="Wang J."/>
            <person name="Cook D.R."/>
        </authorList>
    </citation>
    <scope>NUCLEOTIDE SEQUENCE [LARGE SCALE GENOMIC DNA]</scope>
    <source>
        <strain evidence="8">cv. CDC Frontier</strain>
    </source>
</reference>
<dbReference type="GO" id="GO:0003700">
    <property type="term" value="F:DNA-binding transcription factor activity"/>
    <property type="evidence" value="ECO:0007669"/>
    <property type="project" value="InterPro"/>
</dbReference>
<evidence type="ECO:0000256" key="3">
    <source>
        <dbReference type="ARBA" id="ARBA00023125"/>
    </source>
</evidence>
<sequence>MEEQDEEFFKKTVTTKYVKSNLISSSMPKVVRITLNDDYATDSSSDEEKYKGNGRRKVKKMVSEIKLIPCSTLSNIDHENNNGNDGDHEGFGKKKKKNNNNNNKMRQRHKPMRHVITSTNDCKYRGVRQRPWGRWAAEIRDPKLQIRRWLGTFDTAEDAAMAYDRAAIFYKGCDAITNIIKPPPKPTKLSLAEETSSSMPKLNLTEDFSLLNVSTLNLAGGVSLSEPSLIEDVSLFEMRDVSTFNDSSVVVDCDGYKKKEDCKGCSFSSPISVIEFNNERINEQKWISGVTEENYMDDDFMFVEPNGSSFYEPLLTMVSNESNCIVDIPFHFEDDFESCKREIDNYFENGPLSKH</sequence>
<dbReference type="InterPro" id="IPR050913">
    <property type="entry name" value="AP2/ERF_ERF"/>
</dbReference>
<dbReference type="InterPro" id="IPR016177">
    <property type="entry name" value="DNA-bd_dom_sf"/>
</dbReference>
<feature type="region of interest" description="Disordered" evidence="6">
    <location>
        <begin position="75"/>
        <end position="108"/>
    </location>
</feature>
<dbReference type="RefSeq" id="XP_004510277.3">
    <property type="nucleotide sequence ID" value="XM_004510220.3"/>
</dbReference>
<dbReference type="PANTHER" id="PTHR31194">
    <property type="entry name" value="SHN SHINE , DNA BINDING / TRANSCRIPTION FACTOR"/>
    <property type="match status" value="1"/>
</dbReference>
<proteinExistence type="predicted"/>
<feature type="domain" description="AP2/ERF" evidence="7">
    <location>
        <begin position="123"/>
        <end position="180"/>
    </location>
</feature>
<evidence type="ECO:0000313" key="9">
    <source>
        <dbReference type="RefSeq" id="XP_004510277.3"/>
    </source>
</evidence>
<dbReference type="KEGG" id="cam:101501547"/>
<evidence type="ECO:0000313" key="8">
    <source>
        <dbReference type="Proteomes" id="UP000087171"/>
    </source>
</evidence>
<evidence type="ECO:0000256" key="2">
    <source>
        <dbReference type="ARBA" id="ARBA00023015"/>
    </source>
</evidence>
<dbReference type="STRING" id="3827.A0A1S2YUU7"/>
<name>A0A1S2YUU7_CICAR</name>
<reference evidence="9" key="2">
    <citation type="submission" date="2025-08" db="UniProtKB">
        <authorList>
            <consortium name="RefSeq"/>
        </authorList>
    </citation>
    <scope>IDENTIFICATION</scope>
    <source>
        <tissue evidence="9">Etiolated seedlings</tissue>
    </source>
</reference>